<dbReference type="Gene3D" id="3.40.50.720">
    <property type="entry name" value="NAD(P)-binding Rossmann-like Domain"/>
    <property type="match status" value="2"/>
</dbReference>
<keyword evidence="4" id="KW-1185">Reference proteome</keyword>
<evidence type="ECO:0000313" key="4">
    <source>
        <dbReference type="Proteomes" id="UP000602532"/>
    </source>
</evidence>
<gene>
    <name evidence="3" type="ORF">H9622_06535</name>
</gene>
<accession>A0ABR8X2A8</accession>
<dbReference type="Proteomes" id="UP000602532">
    <property type="component" value="Unassembled WGS sequence"/>
</dbReference>
<evidence type="ECO:0000256" key="1">
    <source>
        <dbReference type="ARBA" id="ARBA00006484"/>
    </source>
</evidence>
<dbReference type="RefSeq" id="WP_191765357.1">
    <property type="nucleotide sequence ID" value="NZ_JACSPM010000001.1"/>
</dbReference>
<sequence>MHTARPTRPRSNRLEGRTALVLGAVGELGRAAATALAALGARVVVADDDRTALEGEYGGDERFDVPSATTSSAEGLEALAAALPAIDVLIHRPLDAHGASETGQAESGLEAIRPFVPAMTKRRTGSIITLTCSTTTRPAGGRGLTASPAGRDLHQVVRGLASELRPFGVRVNAVEPHGIEPTAAVAFLASDASTHVTGAVLAVESGWSALESLDERRATTSSLQPLGARLAADAGGRAATRLAALPLPAHDTDTLNEEAYERRRA</sequence>
<organism evidence="3 4">
    <name type="scientific">Microbacterium gallinarum</name>
    <dbReference type="NCBI Taxonomy" id="2762209"/>
    <lineage>
        <taxon>Bacteria</taxon>
        <taxon>Bacillati</taxon>
        <taxon>Actinomycetota</taxon>
        <taxon>Actinomycetes</taxon>
        <taxon>Micrococcales</taxon>
        <taxon>Microbacteriaceae</taxon>
        <taxon>Microbacterium</taxon>
    </lineage>
</organism>
<proteinExistence type="inferred from homology"/>
<dbReference type="InterPro" id="IPR002347">
    <property type="entry name" value="SDR_fam"/>
</dbReference>
<comment type="similarity">
    <text evidence="1">Belongs to the short-chain dehydrogenases/reductases (SDR) family.</text>
</comment>
<dbReference type="PRINTS" id="PR00081">
    <property type="entry name" value="GDHRDH"/>
</dbReference>
<dbReference type="EMBL" id="JACSPM010000001">
    <property type="protein sequence ID" value="MBD8023247.1"/>
    <property type="molecule type" value="Genomic_DNA"/>
</dbReference>
<reference evidence="3 4" key="1">
    <citation type="submission" date="2020-08" db="EMBL/GenBank/DDBJ databases">
        <title>A Genomic Blueprint of the Chicken Gut Microbiome.</title>
        <authorList>
            <person name="Gilroy R."/>
            <person name="Ravi A."/>
            <person name="Getino M."/>
            <person name="Pursley I."/>
            <person name="Horton D.L."/>
            <person name="Alikhan N.-F."/>
            <person name="Baker D."/>
            <person name="Gharbi K."/>
            <person name="Hall N."/>
            <person name="Watson M."/>
            <person name="Adriaenssens E.M."/>
            <person name="Foster-Nyarko E."/>
            <person name="Jarju S."/>
            <person name="Secka A."/>
            <person name="Antonio M."/>
            <person name="Oren A."/>
            <person name="Chaudhuri R."/>
            <person name="La Ragione R.M."/>
            <person name="Hildebrand F."/>
            <person name="Pallen M.J."/>
        </authorList>
    </citation>
    <scope>NUCLEOTIDE SEQUENCE [LARGE SCALE GENOMIC DNA]</scope>
    <source>
        <strain evidence="3 4">Sa1CUA4</strain>
    </source>
</reference>
<dbReference type="Pfam" id="PF13561">
    <property type="entry name" value="adh_short_C2"/>
    <property type="match status" value="1"/>
</dbReference>
<name>A0ABR8X2A8_9MICO</name>
<comment type="caution">
    <text evidence="3">The sequence shown here is derived from an EMBL/GenBank/DDBJ whole genome shotgun (WGS) entry which is preliminary data.</text>
</comment>
<dbReference type="PANTHER" id="PTHR43477">
    <property type="entry name" value="DIHYDROANTICAPSIN 7-DEHYDROGENASE"/>
    <property type="match status" value="1"/>
</dbReference>
<dbReference type="InterPro" id="IPR036291">
    <property type="entry name" value="NAD(P)-bd_dom_sf"/>
</dbReference>
<evidence type="ECO:0000313" key="3">
    <source>
        <dbReference type="EMBL" id="MBD8023247.1"/>
    </source>
</evidence>
<dbReference type="PANTHER" id="PTHR43477:SF1">
    <property type="entry name" value="DIHYDROANTICAPSIN 7-DEHYDROGENASE"/>
    <property type="match status" value="1"/>
</dbReference>
<dbReference type="SUPFAM" id="SSF51735">
    <property type="entry name" value="NAD(P)-binding Rossmann-fold domains"/>
    <property type="match status" value="1"/>
</dbReference>
<keyword evidence="2" id="KW-0560">Oxidoreductase</keyword>
<protein>
    <submittedName>
        <fullName evidence="3">SDR family oxidoreductase</fullName>
    </submittedName>
</protein>
<dbReference type="InterPro" id="IPR051122">
    <property type="entry name" value="SDR_DHRS6-like"/>
</dbReference>
<evidence type="ECO:0000256" key="2">
    <source>
        <dbReference type="ARBA" id="ARBA00023002"/>
    </source>
</evidence>